<evidence type="ECO:0000313" key="1">
    <source>
        <dbReference type="EMBL" id="MBA4646005.1"/>
    </source>
</evidence>
<proteinExistence type="predicted"/>
<name>A0A7C9DR59_OPUST</name>
<reference evidence="1" key="2">
    <citation type="submission" date="2020-07" db="EMBL/GenBank/DDBJ databases">
        <authorList>
            <person name="Vera ALvarez R."/>
            <person name="Arias-Moreno D.M."/>
            <person name="Jimenez-Jacinto V."/>
            <person name="Jimenez-Bremont J.F."/>
            <person name="Swaminathan K."/>
            <person name="Moose S.P."/>
            <person name="Guerrero-Gonzalez M.L."/>
            <person name="Marino-Ramirez L."/>
            <person name="Landsman D."/>
            <person name="Rodriguez-Kessler M."/>
            <person name="Delgado-Sanchez P."/>
        </authorList>
    </citation>
    <scope>NUCLEOTIDE SEQUENCE</scope>
    <source>
        <tissue evidence="1">Cladode</tissue>
    </source>
</reference>
<protein>
    <submittedName>
        <fullName evidence="1">Uncharacterized protein</fullName>
    </submittedName>
</protein>
<dbReference type="EMBL" id="GISG01144360">
    <property type="protein sequence ID" value="MBA4646005.1"/>
    <property type="molecule type" value="Transcribed_RNA"/>
</dbReference>
<dbReference type="AlphaFoldDB" id="A0A7C9DR59"/>
<reference evidence="1" key="1">
    <citation type="journal article" date="2013" name="J. Plant Res.">
        <title>Effect of fungi and light on seed germination of three Opuntia species from semiarid lands of central Mexico.</title>
        <authorList>
            <person name="Delgado-Sanchez P."/>
            <person name="Jimenez-Bremont J.F."/>
            <person name="Guerrero-Gonzalez Mde L."/>
            <person name="Flores J."/>
        </authorList>
    </citation>
    <scope>NUCLEOTIDE SEQUENCE</scope>
    <source>
        <tissue evidence="1">Cladode</tissue>
    </source>
</reference>
<sequence length="104" mass="13158">MEMWREQIKQKHLLQTPVRRQKHNKQILREIWMIFPEMIWSSLCQKRSKSFSRRRKTSLNGRINFCAVMLKWKMSWKEHDVMQRIQRNLQFRVLQRVCWMWLII</sequence>
<accession>A0A7C9DR59</accession>
<organism evidence="1">
    <name type="scientific">Opuntia streptacantha</name>
    <name type="common">Prickly pear cactus</name>
    <name type="synonym">Opuntia cardona</name>
    <dbReference type="NCBI Taxonomy" id="393608"/>
    <lineage>
        <taxon>Eukaryota</taxon>
        <taxon>Viridiplantae</taxon>
        <taxon>Streptophyta</taxon>
        <taxon>Embryophyta</taxon>
        <taxon>Tracheophyta</taxon>
        <taxon>Spermatophyta</taxon>
        <taxon>Magnoliopsida</taxon>
        <taxon>eudicotyledons</taxon>
        <taxon>Gunneridae</taxon>
        <taxon>Pentapetalae</taxon>
        <taxon>Caryophyllales</taxon>
        <taxon>Cactineae</taxon>
        <taxon>Cactaceae</taxon>
        <taxon>Opuntioideae</taxon>
        <taxon>Opuntia</taxon>
    </lineage>
</organism>